<feature type="compositionally biased region" description="Basic and acidic residues" evidence="1">
    <location>
        <begin position="9"/>
        <end position="18"/>
    </location>
</feature>
<accession>A0AAD8K519</accession>
<evidence type="ECO:0000313" key="3">
    <source>
        <dbReference type="Proteomes" id="UP001229421"/>
    </source>
</evidence>
<dbReference type="AlphaFoldDB" id="A0AAD8K519"/>
<proteinExistence type="predicted"/>
<protein>
    <submittedName>
        <fullName evidence="2">Uncharacterized protein</fullName>
    </submittedName>
</protein>
<evidence type="ECO:0000256" key="1">
    <source>
        <dbReference type="SAM" id="MobiDB-lite"/>
    </source>
</evidence>
<dbReference type="EMBL" id="JAUHHV010000008">
    <property type="protein sequence ID" value="KAK1415071.1"/>
    <property type="molecule type" value="Genomic_DNA"/>
</dbReference>
<name>A0AAD8K519_TARER</name>
<keyword evidence="3" id="KW-1185">Reference proteome</keyword>
<feature type="compositionally biased region" description="Basic and acidic residues" evidence="1">
    <location>
        <begin position="36"/>
        <end position="57"/>
    </location>
</feature>
<organism evidence="2 3">
    <name type="scientific">Tagetes erecta</name>
    <name type="common">African marigold</name>
    <dbReference type="NCBI Taxonomy" id="13708"/>
    <lineage>
        <taxon>Eukaryota</taxon>
        <taxon>Viridiplantae</taxon>
        <taxon>Streptophyta</taxon>
        <taxon>Embryophyta</taxon>
        <taxon>Tracheophyta</taxon>
        <taxon>Spermatophyta</taxon>
        <taxon>Magnoliopsida</taxon>
        <taxon>eudicotyledons</taxon>
        <taxon>Gunneridae</taxon>
        <taxon>Pentapetalae</taxon>
        <taxon>asterids</taxon>
        <taxon>campanulids</taxon>
        <taxon>Asterales</taxon>
        <taxon>Asteraceae</taxon>
        <taxon>Asteroideae</taxon>
        <taxon>Heliantheae alliance</taxon>
        <taxon>Tageteae</taxon>
        <taxon>Tagetes</taxon>
    </lineage>
</organism>
<reference evidence="2" key="1">
    <citation type="journal article" date="2023" name="bioRxiv">
        <title>Improved chromosome-level genome assembly for marigold (Tagetes erecta).</title>
        <authorList>
            <person name="Jiang F."/>
            <person name="Yuan L."/>
            <person name="Wang S."/>
            <person name="Wang H."/>
            <person name="Xu D."/>
            <person name="Wang A."/>
            <person name="Fan W."/>
        </authorList>
    </citation>
    <scope>NUCLEOTIDE SEQUENCE</scope>
    <source>
        <strain evidence="2">WSJ</strain>
        <tissue evidence="2">Leaf</tissue>
    </source>
</reference>
<dbReference type="Proteomes" id="UP001229421">
    <property type="component" value="Unassembled WGS sequence"/>
</dbReference>
<comment type="caution">
    <text evidence="2">The sequence shown here is derived from an EMBL/GenBank/DDBJ whole genome shotgun (WGS) entry which is preliminary data.</text>
</comment>
<evidence type="ECO:0000313" key="2">
    <source>
        <dbReference type="EMBL" id="KAK1415071.1"/>
    </source>
</evidence>
<sequence length="115" mass="12972">MLQLFLSRSGEDEKRRGGSDGVLVDEEGMSFGRWQEANEMKTRQRGDEDHTGDGEEEKRRHLVFLVDTTPCALTIHICCWVSSFGSLVYIDVGLIAFDLATLERLFVNSIAYANL</sequence>
<gene>
    <name evidence="2" type="ORF">QVD17_30841</name>
</gene>
<feature type="region of interest" description="Disordered" evidence="1">
    <location>
        <begin position="1"/>
        <end position="57"/>
    </location>
</feature>